<keyword evidence="2" id="KW-0472">Membrane</keyword>
<sequence>MEEEEEEEIDLTRKTQSATPDNTTSEITSEPINETDNLNQEKETMEVHHHAHDPAAPHHKKDWKAYFWEFLMLFLAVFCGFLAEYQLEHKIEKERANELAKNFYEELLNDSITAQIKIKNRSKQEEALKYAALYFKDSTLTNVPKKFALAFEYGISFRSPSQFEPRTIILDQLRNSGSLRYFKNDDFQKLTGDLTVAIRNIADRQDLEGRVRMEHINPIIFNHYDYDFDTAVKQLGPNVFEGVQNYEKSNQVIPFHLNSMDKLDRQHIVNILNFFRGNVVSSTRIIHIQKYIEVNTELLKVLRKEYGIK</sequence>
<keyword evidence="2" id="KW-1133">Transmembrane helix</keyword>
<evidence type="ECO:0000256" key="1">
    <source>
        <dbReference type="SAM" id="MobiDB-lite"/>
    </source>
</evidence>
<gene>
    <name evidence="3" type="ORF">ACFFUU_02120</name>
</gene>
<evidence type="ECO:0000313" key="4">
    <source>
        <dbReference type="Proteomes" id="UP001589576"/>
    </source>
</evidence>
<keyword evidence="2" id="KW-0812">Transmembrane</keyword>
<keyword evidence="4" id="KW-1185">Reference proteome</keyword>
<proteinExistence type="predicted"/>
<dbReference type="EMBL" id="JBHMFB010000003">
    <property type="protein sequence ID" value="MFB9088389.1"/>
    <property type="molecule type" value="Genomic_DNA"/>
</dbReference>
<comment type="caution">
    <text evidence="3">The sequence shown here is derived from an EMBL/GenBank/DDBJ whole genome shotgun (WGS) entry which is preliminary data.</text>
</comment>
<feature type="region of interest" description="Disordered" evidence="1">
    <location>
        <begin position="1"/>
        <end position="34"/>
    </location>
</feature>
<reference evidence="3 4" key="1">
    <citation type="submission" date="2024-09" db="EMBL/GenBank/DDBJ databases">
        <authorList>
            <person name="Sun Q."/>
            <person name="Mori K."/>
        </authorList>
    </citation>
    <scope>NUCLEOTIDE SEQUENCE [LARGE SCALE GENOMIC DNA]</scope>
    <source>
        <strain evidence="3 4">CECT 8460</strain>
    </source>
</reference>
<accession>A0ABV5GB90</accession>
<organism evidence="3 4">
    <name type="scientific">Flavobacterium paronense</name>
    <dbReference type="NCBI Taxonomy" id="1392775"/>
    <lineage>
        <taxon>Bacteria</taxon>
        <taxon>Pseudomonadati</taxon>
        <taxon>Bacteroidota</taxon>
        <taxon>Flavobacteriia</taxon>
        <taxon>Flavobacteriales</taxon>
        <taxon>Flavobacteriaceae</taxon>
        <taxon>Flavobacterium</taxon>
    </lineage>
</organism>
<evidence type="ECO:0000313" key="3">
    <source>
        <dbReference type="EMBL" id="MFB9088389.1"/>
    </source>
</evidence>
<protein>
    <submittedName>
        <fullName evidence="3">Uncharacterized protein</fullName>
    </submittedName>
</protein>
<dbReference type="RefSeq" id="WP_290284982.1">
    <property type="nucleotide sequence ID" value="NZ_JAUFQN010000019.1"/>
</dbReference>
<name>A0ABV5GB90_9FLAO</name>
<dbReference type="Proteomes" id="UP001589576">
    <property type="component" value="Unassembled WGS sequence"/>
</dbReference>
<evidence type="ECO:0000256" key="2">
    <source>
        <dbReference type="SAM" id="Phobius"/>
    </source>
</evidence>
<feature type="transmembrane region" description="Helical" evidence="2">
    <location>
        <begin position="65"/>
        <end position="85"/>
    </location>
</feature>
<feature type="compositionally biased region" description="Polar residues" evidence="1">
    <location>
        <begin position="14"/>
        <end position="34"/>
    </location>
</feature>